<dbReference type="GO" id="GO:0009247">
    <property type="term" value="P:glycolipid biosynthetic process"/>
    <property type="evidence" value="ECO:0007669"/>
    <property type="project" value="TreeGrafter"/>
</dbReference>
<dbReference type="InterPro" id="IPR029044">
    <property type="entry name" value="Nucleotide-diphossugar_trans"/>
</dbReference>
<dbReference type="Pfam" id="PF00535">
    <property type="entry name" value="Glycos_transf_2"/>
    <property type="match status" value="1"/>
</dbReference>
<dbReference type="GO" id="GO:0016020">
    <property type="term" value="C:membrane"/>
    <property type="evidence" value="ECO:0007669"/>
    <property type="project" value="GOC"/>
</dbReference>
<evidence type="ECO:0000259" key="4">
    <source>
        <dbReference type="Pfam" id="PF00535"/>
    </source>
</evidence>
<proteinExistence type="inferred from homology"/>
<dbReference type="GO" id="GO:0004582">
    <property type="term" value="F:dolichyl-phosphate beta-D-mannosyltransferase activity"/>
    <property type="evidence" value="ECO:0007669"/>
    <property type="project" value="InterPro"/>
</dbReference>
<evidence type="ECO:0000256" key="3">
    <source>
        <dbReference type="ARBA" id="ARBA00022679"/>
    </source>
</evidence>
<protein>
    <submittedName>
        <fullName evidence="5">Polyprenol monophosphomannose synthase</fullName>
    </submittedName>
</protein>
<dbReference type="FunFam" id="3.90.550.10:FF:000122">
    <property type="entry name" value="Dolichol-phosphate mannosyltransferase subunit 1"/>
    <property type="match status" value="1"/>
</dbReference>
<feature type="domain" description="Glycosyltransferase 2-like" evidence="4">
    <location>
        <begin position="12"/>
        <end position="176"/>
    </location>
</feature>
<gene>
    <name evidence="5" type="ORF">FVP33_03415</name>
</gene>
<keyword evidence="6" id="KW-1185">Reference proteome</keyword>
<dbReference type="EMBL" id="VRMG01000004">
    <property type="protein sequence ID" value="TXN31984.1"/>
    <property type="molecule type" value="Genomic_DNA"/>
</dbReference>
<evidence type="ECO:0000313" key="6">
    <source>
        <dbReference type="Proteomes" id="UP000321379"/>
    </source>
</evidence>
<dbReference type="Proteomes" id="UP000321379">
    <property type="component" value="Unassembled WGS sequence"/>
</dbReference>
<organism evidence="5 6">
    <name type="scientific">Lacisediminihabitans profunda</name>
    <dbReference type="NCBI Taxonomy" id="2594790"/>
    <lineage>
        <taxon>Bacteria</taxon>
        <taxon>Bacillati</taxon>
        <taxon>Actinomycetota</taxon>
        <taxon>Actinomycetes</taxon>
        <taxon>Micrococcales</taxon>
        <taxon>Microbacteriaceae</taxon>
        <taxon>Lacisediminihabitans</taxon>
    </lineage>
</organism>
<dbReference type="PANTHER" id="PTHR43398">
    <property type="entry name" value="DOLICHOL-PHOSPHATE MANNOSYLTRANSFERASE SUBUNIT 1"/>
    <property type="match status" value="1"/>
</dbReference>
<evidence type="ECO:0000256" key="2">
    <source>
        <dbReference type="ARBA" id="ARBA00022676"/>
    </source>
</evidence>
<comment type="similarity">
    <text evidence="1">Belongs to the glycosyltransferase 2 family.</text>
</comment>
<evidence type="ECO:0000313" key="5">
    <source>
        <dbReference type="EMBL" id="TXN31984.1"/>
    </source>
</evidence>
<sequence>MTQTHRTNGTLVVIPTYNERENLAEIAARVLRSTPDVDVLVVDDNSPDGTGALASALASGHDRMHVLHRAGKEGIGAAYRAGFAWGLERGYERFVEMDADGSHQPEQLRGILHALDGADVALGSRWVDGGSVQNWPLRRAVLSRGGSLYARIALGLPFRDITGGYRAFTAFALETIGYEKIVSQGYCFQIDMLWHAHTAGLRIAEVPITFIERVHGESKMSGGIVREAILRVGLWGIMGLPARLRGVTPLEYRPSTREHHVARV</sequence>
<accession>A0A5C8UTR5</accession>
<dbReference type="SUPFAM" id="SSF53448">
    <property type="entry name" value="Nucleotide-diphospho-sugar transferases"/>
    <property type="match status" value="1"/>
</dbReference>
<dbReference type="InterPro" id="IPR001173">
    <property type="entry name" value="Glyco_trans_2-like"/>
</dbReference>
<keyword evidence="3" id="KW-0808">Transferase</keyword>
<dbReference type="AlphaFoldDB" id="A0A5C8UTR5"/>
<dbReference type="PANTHER" id="PTHR43398:SF1">
    <property type="entry name" value="DOLICHOL-PHOSPHATE MANNOSYLTRANSFERASE SUBUNIT 1"/>
    <property type="match status" value="1"/>
</dbReference>
<dbReference type="InterPro" id="IPR039528">
    <property type="entry name" value="DPM1-like"/>
</dbReference>
<keyword evidence="2" id="KW-0328">Glycosyltransferase</keyword>
<name>A0A5C8UTR5_9MICO</name>
<evidence type="ECO:0000256" key="1">
    <source>
        <dbReference type="ARBA" id="ARBA00006739"/>
    </source>
</evidence>
<dbReference type="CDD" id="cd06442">
    <property type="entry name" value="DPM1_like"/>
    <property type="match status" value="1"/>
</dbReference>
<dbReference type="Gene3D" id="3.90.550.10">
    <property type="entry name" value="Spore Coat Polysaccharide Biosynthesis Protein SpsA, Chain A"/>
    <property type="match status" value="1"/>
</dbReference>
<dbReference type="RefSeq" id="WP_147782233.1">
    <property type="nucleotide sequence ID" value="NZ_VRMG01000004.1"/>
</dbReference>
<comment type="caution">
    <text evidence="5">The sequence shown here is derived from an EMBL/GenBank/DDBJ whole genome shotgun (WGS) entry which is preliminary data.</text>
</comment>
<reference evidence="5 6" key="1">
    <citation type="submission" date="2019-08" db="EMBL/GenBank/DDBJ databases">
        <title>Bacterial whole genome sequence for Glaciihabitans sp. CHu50b-6-2.</title>
        <authorList>
            <person name="Jin L."/>
        </authorList>
    </citation>
    <scope>NUCLEOTIDE SEQUENCE [LARGE SCALE GENOMIC DNA]</scope>
    <source>
        <strain evidence="5 6">CHu50b-6-2</strain>
    </source>
</reference>